<dbReference type="Pfam" id="PF16184">
    <property type="entry name" value="Cadherin_3"/>
    <property type="match status" value="2"/>
</dbReference>
<sequence>MLCLVPCEVSYFGDSHCNVQAFQDVSSFHLSLQIKTSRRSGLLLLAAGKEDYLFLELQNGKIEARMNMGNDEVTLSSSQGVQLNNLLEHKVSLTLQDGKLTMTIDELFSTYVPVEDDEEQLNIDQGIWLGGTGDLDTPYLSNAIPPFRGCMTEVKFESHQFDILSAVYKDCHHTKESCSTEFEAGDGEAISFSTPDSFVSFPTWSGASGAPRALEFLMKTTIEDALLLFHPGRESDFVAVGVVKGFLKGMLDVGNGLEILENTQVQLDDDQWHRVKVEVSPDSFVINIDSQSSSLPLDSSQQLDLVGNLYLGGIQGRMKDVFRESGSLSQVEEEMTAESFIGCLGEIKVNQKDRSLQDALITKDIHVKCEGEDYDYSSYYDTDTTTTSPPVLIKYADIDTIDQHCYPTDDTPEIYRNVTQLLDVTKLLVHEGGEALIDINNLLPTFDLSAAGLRESQIIFTLQTDPLYGLVDMNTNTRRTQNLIKITDSDSRCDELVVTVSSEPSMEVGYLENGQQPGRSISEFTCRELKDGNIYFVHRGGSAGEITLEVSDGQSESHSTTFKFSVTQPHMTIVINTGLHLVQGTNTSMGVQNLAVIAHPRNGDVMYNITKPLIFGELQIMTSDGIYRQVTTFHQSDLDQNQLRYISTDSRNQEETLSEQIQFDVHLGKFSLWNKPS</sequence>
<name>A0A7J5Z490_DISMA</name>
<gene>
    <name evidence="4" type="ORF">F7725_023193</name>
</gene>
<comment type="caution">
    <text evidence="4">The sequence shown here is derived from an EMBL/GenBank/DDBJ whole genome shotgun (WGS) entry which is preliminary data.</text>
</comment>
<evidence type="ECO:0000313" key="5">
    <source>
        <dbReference type="Proteomes" id="UP000518266"/>
    </source>
</evidence>
<organism evidence="4 5">
    <name type="scientific">Dissostichus mawsoni</name>
    <name type="common">Antarctic cod</name>
    <dbReference type="NCBI Taxonomy" id="36200"/>
    <lineage>
        <taxon>Eukaryota</taxon>
        <taxon>Metazoa</taxon>
        <taxon>Chordata</taxon>
        <taxon>Craniata</taxon>
        <taxon>Vertebrata</taxon>
        <taxon>Euteleostomi</taxon>
        <taxon>Actinopterygii</taxon>
        <taxon>Neopterygii</taxon>
        <taxon>Teleostei</taxon>
        <taxon>Neoteleostei</taxon>
        <taxon>Acanthomorphata</taxon>
        <taxon>Eupercaria</taxon>
        <taxon>Perciformes</taxon>
        <taxon>Notothenioidei</taxon>
        <taxon>Nototheniidae</taxon>
        <taxon>Dissostichus</taxon>
    </lineage>
</organism>
<evidence type="ECO:0000256" key="2">
    <source>
        <dbReference type="PROSITE-ProRule" id="PRU01201"/>
    </source>
</evidence>
<dbReference type="Proteomes" id="UP000518266">
    <property type="component" value="Unassembled WGS sequence"/>
</dbReference>
<accession>A0A7J5Z490</accession>
<dbReference type="InterPro" id="IPR001791">
    <property type="entry name" value="Laminin_G"/>
</dbReference>
<dbReference type="EMBL" id="JAAKFY010000007">
    <property type="protein sequence ID" value="KAF3855138.1"/>
    <property type="molecule type" value="Genomic_DNA"/>
</dbReference>
<dbReference type="InterPro" id="IPR050372">
    <property type="entry name" value="Neurexin-related_CASP"/>
</dbReference>
<comment type="caution">
    <text evidence="1">Lacks conserved residue(s) required for the propagation of feature annotation.</text>
</comment>
<feature type="domain" description="Laminin G" evidence="3">
    <location>
        <begin position="1"/>
        <end position="178"/>
    </location>
</feature>
<dbReference type="PANTHER" id="PTHR15036:SF17">
    <property type="entry name" value="CHONDROITIN SULFATE PROTEOGLYCAN 4"/>
    <property type="match status" value="1"/>
</dbReference>
<protein>
    <recommendedName>
        <fullName evidence="3">Laminin G domain-containing protein</fullName>
    </recommendedName>
</protein>
<dbReference type="PROSITE" id="PS51854">
    <property type="entry name" value="CSPG"/>
    <property type="match status" value="1"/>
</dbReference>
<dbReference type="PANTHER" id="PTHR15036">
    <property type="entry name" value="PIKACHURIN-LIKE PROTEIN"/>
    <property type="match status" value="1"/>
</dbReference>
<dbReference type="SMART" id="SM00282">
    <property type="entry name" value="LamG"/>
    <property type="match status" value="2"/>
</dbReference>
<evidence type="ECO:0000313" key="4">
    <source>
        <dbReference type="EMBL" id="KAF3855138.1"/>
    </source>
</evidence>
<dbReference type="InterPro" id="IPR013320">
    <property type="entry name" value="ConA-like_dom_sf"/>
</dbReference>
<proteinExistence type="predicted"/>
<dbReference type="OrthoDB" id="9026019at2759"/>
<dbReference type="Pfam" id="PF02210">
    <property type="entry name" value="Laminin_G_2"/>
    <property type="match status" value="2"/>
</dbReference>
<feature type="domain" description="Laminin G" evidence="3">
    <location>
        <begin position="188"/>
        <end position="369"/>
    </location>
</feature>
<dbReference type="AlphaFoldDB" id="A0A7J5Z490"/>
<dbReference type="SUPFAM" id="SSF49899">
    <property type="entry name" value="Concanavalin A-like lectins/glucanases"/>
    <property type="match status" value="2"/>
</dbReference>
<dbReference type="CDD" id="cd00110">
    <property type="entry name" value="LamG"/>
    <property type="match status" value="2"/>
</dbReference>
<reference evidence="4 5" key="1">
    <citation type="submission" date="2020-03" db="EMBL/GenBank/DDBJ databases">
        <title>Dissostichus mawsoni Genome sequencing and assembly.</title>
        <authorList>
            <person name="Park H."/>
        </authorList>
    </citation>
    <scope>NUCLEOTIDE SEQUENCE [LARGE SCALE GENOMIC DNA]</scope>
    <source>
        <strain evidence="4">DM0001</strain>
        <tissue evidence="4">Muscle</tissue>
    </source>
</reference>
<keyword evidence="5" id="KW-1185">Reference proteome</keyword>
<evidence type="ECO:0000256" key="1">
    <source>
        <dbReference type="PROSITE-ProRule" id="PRU00122"/>
    </source>
</evidence>
<dbReference type="InterPro" id="IPR039005">
    <property type="entry name" value="CSPG_rpt"/>
</dbReference>
<dbReference type="Gene3D" id="2.60.120.200">
    <property type="match status" value="2"/>
</dbReference>
<evidence type="ECO:0000259" key="3">
    <source>
        <dbReference type="PROSITE" id="PS50025"/>
    </source>
</evidence>
<feature type="repeat" description="CSPG" evidence="2">
    <location>
        <begin position="458"/>
        <end position="553"/>
    </location>
</feature>
<dbReference type="PROSITE" id="PS50025">
    <property type="entry name" value="LAM_G_DOMAIN"/>
    <property type="match status" value="2"/>
</dbReference>